<dbReference type="EMBL" id="AYKG01000003">
    <property type="protein sequence ID" value="ROO31903.1"/>
    <property type="molecule type" value="Genomic_DNA"/>
</dbReference>
<dbReference type="CDD" id="cd06559">
    <property type="entry name" value="Endonuclease_V"/>
    <property type="match status" value="1"/>
</dbReference>
<evidence type="ECO:0000256" key="4">
    <source>
        <dbReference type="ARBA" id="ARBA00022759"/>
    </source>
</evidence>
<dbReference type="FunCoup" id="A0A423Q0Y0">
    <property type="interactions" value="393"/>
</dbReference>
<keyword evidence="2 6" id="KW-0963">Cytoplasm</keyword>
<gene>
    <name evidence="6" type="primary">nfi</name>
    <name evidence="7" type="ORF">SAJA_01740</name>
</gene>
<keyword evidence="6" id="KW-0227">DNA damage</keyword>
<dbReference type="InterPro" id="IPR007581">
    <property type="entry name" value="Endonuclease-V"/>
</dbReference>
<evidence type="ECO:0000256" key="6">
    <source>
        <dbReference type="HAMAP-Rule" id="MF_00801"/>
    </source>
</evidence>
<organism evidence="7 8">
    <name type="scientific">Salinisphaera japonica YTM-1</name>
    <dbReference type="NCBI Taxonomy" id="1209778"/>
    <lineage>
        <taxon>Bacteria</taxon>
        <taxon>Pseudomonadati</taxon>
        <taxon>Pseudomonadota</taxon>
        <taxon>Gammaproteobacteria</taxon>
        <taxon>Salinisphaerales</taxon>
        <taxon>Salinisphaeraceae</taxon>
        <taxon>Salinisphaera</taxon>
    </lineage>
</organism>
<keyword evidence="6" id="KW-0479">Metal-binding</keyword>
<accession>A0A423Q0Y0</accession>
<dbReference type="AlphaFoldDB" id="A0A423Q0Y0"/>
<dbReference type="GO" id="GO:0016891">
    <property type="term" value="F:RNA endonuclease activity producing 5'-phosphomonoesters, hydrolytic mechanism"/>
    <property type="evidence" value="ECO:0007669"/>
    <property type="project" value="TreeGrafter"/>
</dbReference>
<feature type="binding site" evidence="6">
    <location>
        <position position="48"/>
    </location>
    <ligand>
        <name>Mg(2+)</name>
        <dbReference type="ChEBI" id="CHEBI:18420"/>
    </ligand>
</feature>
<evidence type="ECO:0000313" key="7">
    <source>
        <dbReference type="EMBL" id="ROO31903.1"/>
    </source>
</evidence>
<dbReference type="Gene3D" id="3.30.2170.10">
    <property type="entry name" value="archaeoglobus fulgidus dsm 4304 superfamily"/>
    <property type="match status" value="1"/>
</dbReference>
<evidence type="ECO:0000256" key="1">
    <source>
        <dbReference type="ARBA" id="ARBA00004496"/>
    </source>
</evidence>
<dbReference type="PANTHER" id="PTHR28511:SF1">
    <property type="entry name" value="ENDONUCLEASE V"/>
    <property type="match status" value="1"/>
</dbReference>
<comment type="similarity">
    <text evidence="6">Belongs to the endonuclease V family.</text>
</comment>
<feature type="binding site" evidence="6">
    <location>
        <position position="116"/>
    </location>
    <ligand>
        <name>Mg(2+)</name>
        <dbReference type="ChEBI" id="CHEBI:18420"/>
    </ligand>
</feature>
<name>A0A423Q0Y0_9GAMM</name>
<comment type="caution">
    <text evidence="7">The sequence shown here is derived from an EMBL/GenBank/DDBJ whole genome shotgun (WGS) entry which is preliminary data.</text>
</comment>
<comment type="cofactor">
    <cofactor evidence="6">
        <name>Mg(2+)</name>
        <dbReference type="ChEBI" id="CHEBI:18420"/>
    </cofactor>
</comment>
<dbReference type="HAMAP" id="MF_00801">
    <property type="entry name" value="Endonuclease_5"/>
    <property type="match status" value="1"/>
</dbReference>
<feature type="site" description="Interaction with target DNA" evidence="6">
    <location>
        <position position="86"/>
    </location>
</feature>
<keyword evidence="8" id="KW-1185">Reference proteome</keyword>
<dbReference type="Proteomes" id="UP000285310">
    <property type="component" value="Unassembled WGS sequence"/>
</dbReference>
<dbReference type="Pfam" id="PF04493">
    <property type="entry name" value="Endonuclease_5"/>
    <property type="match status" value="1"/>
</dbReference>
<evidence type="ECO:0000256" key="3">
    <source>
        <dbReference type="ARBA" id="ARBA00022722"/>
    </source>
</evidence>
<dbReference type="NCBIfam" id="NF008629">
    <property type="entry name" value="PRK11617.1"/>
    <property type="match status" value="1"/>
</dbReference>
<comment type="subcellular location">
    <subcellularLocation>
        <location evidence="1 6">Cytoplasm</location>
    </subcellularLocation>
</comment>
<dbReference type="InParanoid" id="A0A423Q0Y0"/>
<keyword evidence="3 6" id="KW-0540">Nuclease</keyword>
<dbReference type="GO" id="GO:0000287">
    <property type="term" value="F:magnesium ion binding"/>
    <property type="evidence" value="ECO:0007669"/>
    <property type="project" value="UniProtKB-UniRule"/>
</dbReference>
<proteinExistence type="inferred from homology"/>
<dbReference type="GO" id="GO:0043737">
    <property type="term" value="F:deoxyribonuclease V activity"/>
    <property type="evidence" value="ECO:0007669"/>
    <property type="project" value="UniProtKB-UniRule"/>
</dbReference>
<evidence type="ECO:0000313" key="8">
    <source>
        <dbReference type="Proteomes" id="UP000285310"/>
    </source>
</evidence>
<evidence type="ECO:0000256" key="5">
    <source>
        <dbReference type="ARBA" id="ARBA00022801"/>
    </source>
</evidence>
<comment type="function">
    <text evidence="6">DNA repair enzyme involved in the repair of deaminated bases. Selectively cleaves double-stranded DNA at the second phosphodiester bond 3' to a deoxyinosine leaving behind the intact lesion on the nicked DNA.</text>
</comment>
<dbReference type="RefSeq" id="WP_245963200.1">
    <property type="nucleotide sequence ID" value="NZ_AYKG01000003.1"/>
</dbReference>
<dbReference type="EC" id="3.1.21.7" evidence="6"/>
<keyword evidence="4 6" id="KW-0255">Endonuclease</keyword>
<sequence length="226" mass="24414">MASNAAPGLTHDWPTTAAEARALQDTIRKDVVVAPLGALPIRHVAGVDIGFEDQGATTRAAIVVFDADTHERVDEALVRSPTRMPYIPGLLSFREVPGALDALAALHVTPDLLMVDGHGIAHPKRLGVATHLGLASGLPSIGIAKKRLVGTHATVPEQRLAWTPLVERDETIAAVLRSRPRVNPIFVSPGHRTDLTNALDWCIRFLTRYRLPETTRAADKLASHNK</sequence>
<keyword evidence="6" id="KW-0460">Magnesium</keyword>
<dbReference type="PANTHER" id="PTHR28511">
    <property type="entry name" value="ENDONUCLEASE V"/>
    <property type="match status" value="1"/>
</dbReference>
<dbReference type="GO" id="GO:0003727">
    <property type="term" value="F:single-stranded RNA binding"/>
    <property type="evidence" value="ECO:0007669"/>
    <property type="project" value="TreeGrafter"/>
</dbReference>
<reference evidence="7 8" key="1">
    <citation type="submission" date="2013-10" db="EMBL/GenBank/DDBJ databases">
        <title>Salinisphaera japonica YTM-1 Genome Sequencing.</title>
        <authorList>
            <person name="Lai Q."/>
            <person name="Li C."/>
            <person name="Shao Z."/>
        </authorList>
    </citation>
    <scope>NUCLEOTIDE SEQUENCE [LARGE SCALE GENOMIC DNA]</scope>
    <source>
        <strain evidence="7 8">YTM-1</strain>
    </source>
</reference>
<dbReference type="GO" id="GO:0005737">
    <property type="term" value="C:cytoplasm"/>
    <property type="evidence" value="ECO:0007669"/>
    <property type="project" value="UniProtKB-SubCell"/>
</dbReference>
<dbReference type="GO" id="GO:0006281">
    <property type="term" value="P:DNA repair"/>
    <property type="evidence" value="ECO:0007669"/>
    <property type="project" value="UniProtKB-UniRule"/>
</dbReference>
<protein>
    <recommendedName>
        <fullName evidence="6">Endonuclease V</fullName>
        <ecNumber evidence="6">3.1.21.7</ecNumber>
    </recommendedName>
    <alternativeName>
        <fullName evidence="6">Deoxyinosine 3'endonuclease</fullName>
    </alternativeName>
    <alternativeName>
        <fullName evidence="6">Deoxyribonuclease V</fullName>
        <shortName evidence="6">DNase V</shortName>
    </alternativeName>
</protein>
<comment type="catalytic activity">
    <reaction evidence="6">
        <text>Endonucleolytic cleavage at apurinic or apyrimidinic sites to products with a 5'-phosphate.</text>
        <dbReference type="EC" id="3.1.21.7"/>
    </reaction>
</comment>
<keyword evidence="6" id="KW-0234">DNA repair</keyword>
<evidence type="ECO:0000256" key="2">
    <source>
        <dbReference type="ARBA" id="ARBA00022490"/>
    </source>
</evidence>
<keyword evidence="5 6" id="KW-0378">Hydrolase</keyword>